<feature type="domain" description="Solute-binding protein family 3/N-terminal" evidence="3">
    <location>
        <begin position="48"/>
        <end position="264"/>
    </location>
</feature>
<dbReference type="EMBL" id="NOXS01000035">
    <property type="protein sequence ID" value="OYQ16944.1"/>
    <property type="molecule type" value="Genomic_DNA"/>
</dbReference>
<dbReference type="SMART" id="SM00062">
    <property type="entry name" value="PBPb"/>
    <property type="match status" value="1"/>
</dbReference>
<feature type="chain" id="PRO_5012648929" description="Solute-binding protein family 3/N-terminal domain-containing protein" evidence="2">
    <location>
        <begin position="42"/>
        <end position="266"/>
    </location>
</feature>
<proteinExistence type="predicted"/>
<dbReference type="Pfam" id="PF00497">
    <property type="entry name" value="SBP_bac_3"/>
    <property type="match status" value="1"/>
</dbReference>
<feature type="signal peptide" evidence="2">
    <location>
        <begin position="1"/>
        <end position="41"/>
    </location>
</feature>
<dbReference type="InterPro" id="IPR001638">
    <property type="entry name" value="Solute-binding_3/MltF_N"/>
</dbReference>
<sequence length="266" mass="28182">MRQGLQIYCQIPFTAKERRMTKPFAALSALILLLGSAHAVAADAQTLYLPEAAPWSNLTGDANGNGVFDDWAAEITKRTGLVFDIKRAPSARLQQALKDGSVDLAFGVKSTGTASFVDYPACPVASPVIIIAAKGFALTKIDDLYAAPQGVGVIRGVTYDQAFDENAQIKKSEEANVETILKKMAAGRLQATIGSGVSLYYQAKTNGLRDVLADRLVVGKIDACLRTPTGKSNTPVVQAMVKALDAMKADGTAAAIVTKYVGDGWQ</sequence>
<name>A0A255XKQ2_9PROT</name>
<reference evidence="4 5" key="1">
    <citation type="submission" date="2017-07" db="EMBL/GenBank/DDBJ databases">
        <title>Elstera cyanobacteriorum sp. nov., a novel bacterium isolated from cyanobacterial aggregates in a eutrophic lake.</title>
        <authorList>
            <person name="Cai H."/>
        </authorList>
    </citation>
    <scope>NUCLEOTIDE SEQUENCE [LARGE SCALE GENOMIC DNA]</scope>
    <source>
        <strain evidence="4 5">TH019</strain>
    </source>
</reference>
<dbReference type="PANTHER" id="PTHR35936">
    <property type="entry name" value="MEMBRANE-BOUND LYTIC MUREIN TRANSGLYCOSYLASE F"/>
    <property type="match status" value="1"/>
</dbReference>
<accession>A0A255XKQ2</accession>
<dbReference type="AlphaFoldDB" id="A0A255XKQ2"/>
<dbReference type="Gene3D" id="3.40.190.10">
    <property type="entry name" value="Periplasmic binding protein-like II"/>
    <property type="match status" value="2"/>
</dbReference>
<dbReference type="Proteomes" id="UP000216361">
    <property type="component" value="Unassembled WGS sequence"/>
</dbReference>
<dbReference type="SUPFAM" id="SSF53850">
    <property type="entry name" value="Periplasmic binding protein-like II"/>
    <property type="match status" value="1"/>
</dbReference>
<comment type="caution">
    <text evidence="4">The sequence shown here is derived from an EMBL/GenBank/DDBJ whole genome shotgun (WGS) entry which is preliminary data.</text>
</comment>
<dbReference type="OrthoDB" id="5421182at2"/>
<evidence type="ECO:0000259" key="3">
    <source>
        <dbReference type="SMART" id="SM00062"/>
    </source>
</evidence>
<dbReference type="PANTHER" id="PTHR35936:SF19">
    <property type="entry name" value="AMINO-ACID-BINDING PROTEIN YXEM-RELATED"/>
    <property type="match status" value="1"/>
</dbReference>
<organism evidence="4 5">
    <name type="scientific">Elstera cyanobacteriorum</name>
    <dbReference type="NCBI Taxonomy" id="2022747"/>
    <lineage>
        <taxon>Bacteria</taxon>
        <taxon>Pseudomonadati</taxon>
        <taxon>Pseudomonadota</taxon>
        <taxon>Alphaproteobacteria</taxon>
        <taxon>Rhodospirillales</taxon>
        <taxon>Rhodospirillaceae</taxon>
        <taxon>Elstera</taxon>
    </lineage>
</organism>
<keyword evidence="5" id="KW-1185">Reference proteome</keyword>
<evidence type="ECO:0000256" key="1">
    <source>
        <dbReference type="ARBA" id="ARBA00022729"/>
    </source>
</evidence>
<evidence type="ECO:0000313" key="5">
    <source>
        <dbReference type="Proteomes" id="UP000216361"/>
    </source>
</evidence>
<keyword evidence="1 2" id="KW-0732">Signal</keyword>
<evidence type="ECO:0000313" key="4">
    <source>
        <dbReference type="EMBL" id="OYQ16944.1"/>
    </source>
</evidence>
<evidence type="ECO:0000256" key="2">
    <source>
        <dbReference type="SAM" id="SignalP"/>
    </source>
</evidence>
<gene>
    <name evidence="4" type="ORF">CHR90_18445</name>
</gene>
<protein>
    <recommendedName>
        <fullName evidence="3">Solute-binding protein family 3/N-terminal domain-containing protein</fullName>
    </recommendedName>
</protein>